<dbReference type="EMBL" id="BSNX01000055">
    <property type="protein sequence ID" value="GLQ74252.1"/>
    <property type="molecule type" value="Genomic_DNA"/>
</dbReference>
<evidence type="ECO:0000259" key="3">
    <source>
        <dbReference type="PROSITE" id="PS51186"/>
    </source>
</evidence>
<dbReference type="PROSITE" id="PS51186">
    <property type="entry name" value="GNAT"/>
    <property type="match status" value="1"/>
</dbReference>
<dbReference type="Gene3D" id="3.40.630.30">
    <property type="match status" value="1"/>
</dbReference>
<evidence type="ECO:0000256" key="1">
    <source>
        <dbReference type="ARBA" id="ARBA00022679"/>
    </source>
</evidence>
<dbReference type="Pfam" id="PF00583">
    <property type="entry name" value="Acetyltransf_1"/>
    <property type="match status" value="1"/>
</dbReference>
<evidence type="ECO:0000256" key="2">
    <source>
        <dbReference type="ARBA" id="ARBA00023315"/>
    </source>
</evidence>
<dbReference type="CDD" id="cd04301">
    <property type="entry name" value="NAT_SF"/>
    <property type="match status" value="1"/>
</dbReference>
<dbReference type="InterPro" id="IPR016181">
    <property type="entry name" value="Acyl_CoA_acyltransferase"/>
</dbReference>
<gene>
    <name evidence="4" type="ORF">GCM10007932_36130</name>
</gene>
<evidence type="ECO:0000313" key="4">
    <source>
        <dbReference type="EMBL" id="GLQ74252.1"/>
    </source>
</evidence>
<feature type="domain" description="N-acetyltransferase" evidence="3">
    <location>
        <begin position="3"/>
        <end position="165"/>
    </location>
</feature>
<dbReference type="RefSeq" id="WP_126606470.1">
    <property type="nucleotide sequence ID" value="NZ_AP025145.1"/>
</dbReference>
<keyword evidence="2" id="KW-0012">Acyltransferase</keyword>
<protein>
    <recommendedName>
        <fullName evidence="3">N-acetyltransferase domain-containing protein</fullName>
    </recommendedName>
</protein>
<reference evidence="5" key="1">
    <citation type="journal article" date="2019" name="Int. J. Syst. Evol. Microbiol.">
        <title>The Global Catalogue of Microorganisms (GCM) 10K type strain sequencing project: providing services to taxonomists for standard genome sequencing and annotation.</title>
        <authorList>
            <consortium name="The Broad Institute Genomics Platform"/>
            <consortium name="The Broad Institute Genome Sequencing Center for Infectious Disease"/>
            <person name="Wu L."/>
            <person name="Ma J."/>
        </authorList>
    </citation>
    <scope>NUCLEOTIDE SEQUENCE [LARGE SCALE GENOMIC DNA]</scope>
    <source>
        <strain evidence="5">NBRC 15640</strain>
    </source>
</reference>
<dbReference type="InterPro" id="IPR050832">
    <property type="entry name" value="Bact_Acetyltransf"/>
</dbReference>
<organism evidence="4 5">
    <name type="scientific">Vibrio penaeicida</name>
    <dbReference type="NCBI Taxonomy" id="104609"/>
    <lineage>
        <taxon>Bacteria</taxon>
        <taxon>Pseudomonadati</taxon>
        <taxon>Pseudomonadota</taxon>
        <taxon>Gammaproteobacteria</taxon>
        <taxon>Vibrionales</taxon>
        <taxon>Vibrionaceae</taxon>
        <taxon>Vibrio</taxon>
    </lineage>
</organism>
<dbReference type="AlphaFoldDB" id="A0AAV5NW13"/>
<proteinExistence type="predicted"/>
<dbReference type="InterPro" id="IPR000182">
    <property type="entry name" value="GNAT_dom"/>
</dbReference>
<accession>A0AAV5NW13</accession>
<dbReference type="PANTHER" id="PTHR43877">
    <property type="entry name" value="AMINOALKYLPHOSPHONATE N-ACETYLTRANSFERASE-RELATED-RELATED"/>
    <property type="match status" value="1"/>
</dbReference>
<sequence length="165" mass="18762">MEISIREANLEDVPSIAEIHVTSWQATYRGLIPEEYILSQTLERRTKLWTNVIADKLADLLMAEYDGDLAGFISWNKPELKATADITSLYLFPHHISKGIGSRLLAECEARLIQLHVSKATLWVLDSNVQALNFYQKHQFVQTGKQGKNRINGLLLNDLELEKSL</sequence>
<dbReference type="SUPFAM" id="SSF55729">
    <property type="entry name" value="Acyl-CoA N-acyltransferases (Nat)"/>
    <property type="match status" value="1"/>
</dbReference>
<comment type="caution">
    <text evidence="4">The sequence shown here is derived from an EMBL/GenBank/DDBJ whole genome shotgun (WGS) entry which is preliminary data.</text>
</comment>
<keyword evidence="1" id="KW-0808">Transferase</keyword>
<evidence type="ECO:0000313" key="5">
    <source>
        <dbReference type="Proteomes" id="UP001156690"/>
    </source>
</evidence>
<dbReference type="Proteomes" id="UP001156690">
    <property type="component" value="Unassembled WGS sequence"/>
</dbReference>
<dbReference type="GO" id="GO:0016747">
    <property type="term" value="F:acyltransferase activity, transferring groups other than amino-acyl groups"/>
    <property type="evidence" value="ECO:0007669"/>
    <property type="project" value="InterPro"/>
</dbReference>
<name>A0AAV5NW13_9VIBR</name>
<keyword evidence="5" id="KW-1185">Reference proteome</keyword>